<name>A0A2Z7CEC7_9LAMI</name>
<dbReference type="EMBL" id="KQ996180">
    <property type="protein sequence ID" value="KZV45402.1"/>
    <property type="molecule type" value="Genomic_DNA"/>
</dbReference>
<protein>
    <submittedName>
        <fullName evidence="1">Uncharacterized protein</fullName>
    </submittedName>
</protein>
<keyword evidence="2" id="KW-1185">Reference proteome</keyword>
<sequence>MVTGRRSGRSGTEKEVTDAKIRVIKKAVVAQHFCIGERPFCCKTAASPTLKPNKCESSQAATANVLRNKPFHLSS</sequence>
<reference evidence="1 2" key="1">
    <citation type="journal article" date="2015" name="Proc. Natl. Acad. Sci. U.S.A.">
        <title>The resurrection genome of Boea hygrometrica: A blueprint for survival of dehydration.</title>
        <authorList>
            <person name="Xiao L."/>
            <person name="Yang G."/>
            <person name="Zhang L."/>
            <person name="Yang X."/>
            <person name="Zhao S."/>
            <person name="Ji Z."/>
            <person name="Zhou Q."/>
            <person name="Hu M."/>
            <person name="Wang Y."/>
            <person name="Chen M."/>
            <person name="Xu Y."/>
            <person name="Jin H."/>
            <person name="Xiao X."/>
            <person name="Hu G."/>
            <person name="Bao F."/>
            <person name="Hu Y."/>
            <person name="Wan P."/>
            <person name="Li L."/>
            <person name="Deng X."/>
            <person name="Kuang T."/>
            <person name="Xiang C."/>
            <person name="Zhu J.K."/>
            <person name="Oliver M.J."/>
            <person name="He Y."/>
        </authorList>
    </citation>
    <scope>NUCLEOTIDE SEQUENCE [LARGE SCALE GENOMIC DNA]</scope>
    <source>
        <strain evidence="2">cv. XS01</strain>
    </source>
</reference>
<gene>
    <name evidence="1" type="ORF">F511_42757</name>
</gene>
<accession>A0A2Z7CEC7</accession>
<organism evidence="1 2">
    <name type="scientific">Dorcoceras hygrometricum</name>
    <dbReference type="NCBI Taxonomy" id="472368"/>
    <lineage>
        <taxon>Eukaryota</taxon>
        <taxon>Viridiplantae</taxon>
        <taxon>Streptophyta</taxon>
        <taxon>Embryophyta</taxon>
        <taxon>Tracheophyta</taxon>
        <taxon>Spermatophyta</taxon>
        <taxon>Magnoliopsida</taxon>
        <taxon>eudicotyledons</taxon>
        <taxon>Gunneridae</taxon>
        <taxon>Pentapetalae</taxon>
        <taxon>asterids</taxon>
        <taxon>lamiids</taxon>
        <taxon>Lamiales</taxon>
        <taxon>Gesneriaceae</taxon>
        <taxon>Didymocarpoideae</taxon>
        <taxon>Trichosporeae</taxon>
        <taxon>Loxocarpinae</taxon>
        <taxon>Dorcoceras</taxon>
    </lineage>
</organism>
<dbReference type="Proteomes" id="UP000250235">
    <property type="component" value="Unassembled WGS sequence"/>
</dbReference>
<dbReference type="AlphaFoldDB" id="A0A2Z7CEC7"/>
<evidence type="ECO:0000313" key="2">
    <source>
        <dbReference type="Proteomes" id="UP000250235"/>
    </source>
</evidence>
<evidence type="ECO:0000313" key="1">
    <source>
        <dbReference type="EMBL" id="KZV45402.1"/>
    </source>
</evidence>
<proteinExistence type="predicted"/>